<evidence type="ECO:0000313" key="4">
    <source>
        <dbReference type="Proteomes" id="UP000309673"/>
    </source>
</evidence>
<dbReference type="Proteomes" id="UP000309673">
    <property type="component" value="Unassembled WGS sequence"/>
</dbReference>
<dbReference type="SUPFAM" id="SSF55383">
    <property type="entry name" value="Copper amine oxidase, domain N"/>
    <property type="match status" value="1"/>
</dbReference>
<keyword evidence="1" id="KW-0732">Signal</keyword>
<dbReference type="AlphaFoldDB" id="A0A4U0FCP2"/>
<dbReference type="RefSeq" id="WP_136778138.1">
    <property type="nucleotide sequence ID" value="NZ_SUPK01000005.1"/>
</dbReference>
<reference evidence="3 4" key="1">
    <citation type="submission" date="2019-04" db="EMBL/GenBank/DDBJ databases">
        <title>Cohnella sp. nov., isolated from soil.</title>
        <authorList>
            <person name="Kim W."/>
        </authorList>
    </citation>
    <scope>NUCLEOTIDE SEQUENCE [LARGE SCALE GENOMIC DNA]</scope>
    <source>
        <strain evidence="3 4">CAU 1483</strain>
    </source>
</reference>
<dbReference type="Gene3D" id="3.40.1000.10">
    <property type="entry name" value="Mog1/PsbP, alpha/beta/alpha sandwich"/>
    <property type="match status" value="2"/>
</dbReference>
<feature type="domain" description="Copper amine oxidase-like N-terminal" evidence="2">
    <location>
        <begin position="45"/>
        <end position="148"/>
    </location>
</feature>
<dbReference type="EMBL" id="SUPK01000005">
    <property type="protein sequence ID" value="TJY42004.1"/>
    <property type="molecule type" value="Genomic_DNA"/>
</dbReference>
<keyword evidence="4" id="KW-1185">Reference proteome</keyword>
<proteinExistence type="predicted"/>
<evidence type="ECO:0000259" key="2">
    <source>
        <dbReference type="Pfam" id="PF07833"/>
    </source>
</evidence>
<protein>
    <submittedName>
        <fullName evidence="3">Copper amine oxidase N-terminal domain-containing protein</fullName>
    </submittedName>
</protein>
<comment type="caution">
    <text evidence="3">The sequence shown here is derived from an EMBL/GenBank/DDBJ whole genome shotgun (WGS) entry which is preliminary data.</text>
</comment>
<accession>A0A4U0FCP2</accession>
<dbReference type="InterPro" id="IPR036582">
    <property type="entry name" value="Mao_N_sf"/>
</dbReference>
<dbReference type="InterPro" id="IPR012854">
    <property type="entry name" value="Cu_amine_oxidase-like_N"/>
</dbReference>
<dbReference type="Pfam" id="PF07833">
    <property type="entry name" value="Cu_amine_oxidN1"/>
    <property type="match status" value="1"/>
</dbReference>
<feature type="signal peptide" evidence="1">
    <location>
        <begin position="1"/>
        <end position="19"/>
    </location>
</feature>
<organism evidence="3 4">
    <name type="scientific">Cohnella pontilimi</name>
    <dbReference type="NCBI Taxonomy" id="2564100"/>
    <lineage>
        <taxon>Bacteria</taxon>
        <taxon>Bacillati</taxon>
        <taxon>Bacillota</taxon>
        <taxon>Bacilli</taxon>
        <taxon>Bacillales</taxon>
        <taxon>Paenibacillaceae</taxon>
        <taxon>Cohnella</taxon>
    </lineage>
</organism>
<sequence length="633" mass="70078">MKTKLLSFFIAAVMLFAMAAPVAAADSSATKTVDIRVKAGSTQMKVDGKAVQIAAPYAASGTTMLPTAVFTKGLDAKLTVKNKSVTLSVPKHSVTVTIGSKSAAADGKKLSLPAAPAVKKEITYLPVKVAQSLGAKVTVDSSTKEIRITATVAAAAAPKGSSIDSDSGKSKIGDSYYEWSMNYPTGLAQDFQSEDGDQIVFRDVKKNYYLAVNVEEIPDPMSSEELRELLMMMYVDEDETIIDKQTVTANGVSYEKIATKGYGGFYYEFRAYQANKKVYVVIYGKKATSLADLRKSTGILDSFKSSFDRSDRSIKDLTKITSDLKTFKNADYGLTLTLPRQWKSNSVNQTPYYSTNDGAYLSVDVTSLVPGDTVEAWAKRKQDLFVNIYLESYRKTVEMSDVTWNGVPAKMLKLSYSMDGTEWWEEYEVFAVQGSYRYYTELAYPVETKNKYGTLMNTLLQSMKINFKTVEQNFGNIPDESDMVDWTKTVTKTDQEYGYSVTVPAAWRSGPNMGGGFSAYSLPGGSFAVMVFEDMPDPQTFIADMRDKNVKQAAENSKFKLIENTTVTFAGKTAVKLVAEDTRNSFKYPYTETVYLFEHKGNVYLIDGLYYHANGTETVKKQLEDALNSFKLN</sequence>
<evidence type="ECO:0000256" key="1">
    <source>
        <dbReference type="SAM" id="SignalP"/>
    </source>
</evidence>
<gene>
    <name evidence="3" type="ORF">E5161_12495</name>
</gene>
<evidence type="ECO:0000313" key="3">
    <source>
        <dbReference type="EMBL" id="TJY42004.1"/>
    </source>
</evidence>
<feature type="chain" id="PRO_5038990658" evidence="1">
    <location>
        <begin position="20"/>
        <end position="633"/>
    </location>
</feature>
<dbReference type="OrthoDB" id="1736367at2"/>
<name>A0A4U0FCP2_9BACL</name>
<dbReference type="Gene3D" id="3.30.457.10">
    <property type="entry name" value="Copper amine oxidase-like, N-terminal domain"/>
    <property type="match status" value="1"/>
</dbReference>